<dbReference type="InterPro" id="IPR013249">
    <property type="entry name" value="RNA_pol_sigma70_r4_t2"/>
</dbReference>
<dbReference type="InterPro" id="IPR039425">
    <property type="entry name" value="RNA_pol_sigma-70-like"/>
</dbReference>
<dbReference type="Gene3D" id="1.10.1740.10">
    <property type="match status" value="1"/>
</dbReference>
<dbReference type="GO" id="GO:0006352">
    <property type="term" value="P:DNA-templated transcription initiation"/>
    <property type="evidence" value="ECO:0007669"/>
    <property type="project" value="InterPro"/>
</dbReference>
<keyword evidence="3" id="KW-0731">Sigma factor</keyword>
<dbReference type="GO" id="GO:0003677">
    <property type="term" value="F:DNA binding"/>
    <property type="evidence" value="ECO:0007669"/>
    <property type="project" value="InterPro"/>
</dbReference>
<evidence type="ECO:0000313" key="10">
    <source>
        <dbReference type="Proteomes" id="UP001364764"/>
    </source>
</evidence>
<sequence length="191" mass="22368">MTQQIPEEELIQRIVAGDKQLFSVLVDRYKNKVYGIMRGMGASHPDAQDLAQDTFIRIYRYLPSRREGSSFSSWVYTIAVNRMRDFIREKKPVMSPVDQGIEPVSNETPEKRVLHKEMQREIYRQLEQLPESYRLVLLLKYTNELSYEEIADITGMSSTKVRNALYRGKKTLRKQMERKGGLATYEAYFKG</sequence>
<evidence type="ECO:0000259" key="5">
    <source>
        <dbReference type="Pfam" id="PF04542"/>
    </source>
</evidence>
<protein>
    <submittedName>
        <fullName evidence="7 8">RNA polymerase sigma factor</fullName>
    </submittedName>
</protein>
<evidence type="ECO:0000259" key="6">
    <source>
        <dbReference type="Pfam" id="PF08281"/>
    </source>
</evidence>
<dbReference type="InterPro" id="IPR036388">
    <property type="entry name" value="WH-like_DNA-bd_sf"/>
</dbReference>
<dbReference type="InterPro" id="IPR013325">
    <property type="entry name" value="RNA_pol_sigma_r2"/>
</dbReference>
<feature type="domain" description="RNA polymerase sigma-70 region 2" evidence="5">
    <location>
        <begin position="25"/>
        <end position="91"/>
    </location>
</feature>
<evidence type="ECO:0000256" key="4">
    <source>
        <dbReference type="ARBA" id="ARBA00023163"/>
    </source>
</evidence>
<keyword evidence="4" id="KW-0804">Transcription</keyword>
<dbReference type="GeneID" id="93474966"/>
<comment type="similarity">
    <text evidence="1">Belongs to the sigma-70 factor family. ECF subfamily.</text>
</comment>
<proteinExistence type="inferred from homology"/>
<organism evidence="7 9">
    <name type="scientific">Paenibacillus amylolyticus</name>
    <dbReference type="NCBI Taxonomy" id="1451"/>
    <lineage>
        <taxon>Bacteria</taxon>
        <taxon>Bacillati</taxon>
        <taxon>Bacillota</taxon>
        <taxon>Bacilli</taxon>
        <taxon>Bacillales</taxon>
        <taxon>Paenibacillaceae</taxon>
        <taxon>Paenibacillus</taxon>
    </lineage>
</organism>
<dbReference type="PANTHER" id="PTHR43133">
    <property type="entry name" value="RNA POLYMERASE ECF-TYPE SIGMA FACTO"/>
    <property type="match status" value="1"/>
</dbReference>
<accession>A0A124DX49</accession>
<dbReference type="InterPro" id="IPR007627">
    <property type="entry name" value="RNA_pol_sigma70_r2"/>
</dbReference>
<evidence type="ECO:0000256" key="1">
    <source>
        <dbReference type="ARBA" id="ARBA00010641"/>
    </source>
</evidence>
<reference evidence="9" key="2">
    <citation type="submission" date="2016-01" db="EMBL/GenBank/DDBJ databases">
        <title>Draft Genome Sequence of Paenibacillus amylolyticus Heshi-A3 that Was Isolated from Fermented Rice Bran with Aging Salted Mackerel, Which Was Named Heshiko as Traditional Fermented Seafood in Japan.</title>
        <authorList>
            <person name="Akuzawa S."/>
            <person name="Nakagawa J."/>
            <person name="Kanekatsu T."/>
            <person name="Kubota E."/>
            <person name="Ohtake R."/>
            <person name="Suzuki T."/>
            <person name="Kanesaki Y."/>
        </authorList>
    </citation>
    <scope>NUCLEOTIDE SEQUENCE [LARGE SCALE GENOMIC DNA]</scope>
    <source>
        <strain evidence="9">Heshi-A3</strain>
    </source>
</reference>
<dbReference type="InterPro" id="IPR014284">
    <property type="entry name" value="RNA_pol_sigma-70_dom"/>
</dbReference>
<dbReference type="EMBL" id="CP145892">
    <property type="protein sequence ID" value="WWP21706.1"/>
    <property type="molecule type" value="Genomic_DNA"/>
</dbReference>
<evidence type="ECO:0000313" key="8">
    <source>
        <dbReference type="EMBL" id="WWP21706.1"/>
    </source>
</evidence>
<dbReference type="InterPro" id="IPR013324">
    <property type="entry name" value="RNA_pol_sigma_r3/r4-like"/>
</dbReference>
<dbReference type="GO" id="GO:0016987">
    <property type="term" value="F:sigma factor activity"/>
    <property type="evidence" value="ECO:0007669"/>
    <property type="project" value="UniProtKB-KW"/>
</dbReference>
<dbReference type="AlphaFoldDB" id="A0A124DX49"/>
<dbReference type="EMBL" id="BCNV01000001">
    <property type="protein sequence ID" value="GAS79955.1"/>
    <property type="molecule type" value="Genomic_DNA"/>
</dbReference>
<evidence type="ECO:0000256" key="2">
    <source>
        <dbReference type="ARBA" id="ARBA00023015"/>
    </source>
</evidence>
<dbReference type="Pfam" id="PF04542">
    <property type="entry name" value="Sigma70_r2"/>
    <property type="match status" value="1"/>
</dbReference>
<dbReference type="RefSeq" id="WP_062832928.1">
    <property type="nucleotide sequence ID" value="NZ_BCNV01000001.1"/>
</dbReference>
<keyword evidence="2" id="KW-0805">Transcription regulation</keyword>
<dbReference type="CDD" id="cd06171">
    <property type="entry name" value="Sigma70_r4"/>
    <property type="match status" value="1"/>
</dbReference>
<dbReference type="NCBIfam" id="TIGR02937">
    <property type="entry name" value="sigma70-ECF"/>
    <property type="match status" value="1"/>
</dbReference>
<dbReference type="Proteomes" id="UP000069697">
    <property type="component" value="Unassembled WGS sequence"/>
</dbReference>
<dbReference type="Gene3D" id="1.10.10.10">
    <property type="entry name" value="Winged helix-like DNA-binding domain superfamily/Winged helix DNA-binding domain"/>
    <property type="match status" value="1"/>
</dbReference>
<reference evidence="7 9" key="1">
    <citation type="journal article" date="2016" name="Genome Announc.">
        <title>Draft Genome Sequence of Paenibacillus amylolyticus Heshi-A3, Isolated from Fermented Rice Bran in a Japanese Fermented Seafood Dish.</title>
        <authorList>
            <person name="Akuzawa S."/>
            <person name="Nagaoka J."/>
            <person name="Kanekatsu M."/>
            <person name="Kubota E."/>
            <person name="Ohtake R."/>
            <person name="Suzuki T."/>
            <person name="Kanesaki Y."/>
        </authorList>
    </citation>
    <scope>NUCLEOTIDE SEQUENCE [LARGE SCALE GENOMIC DNA]</scope>
    <source>
        <strain evidence="7 9">Heshi-A3</strain>
    </source>
</reference>
<evidence type="ECO:0000313" key="7">
    <source>
        <dbReference type="EMBL" id="GAS79955.1"/>
    </source>
</evidence>
<feature type="domain" description="RNA polymerase sigma factor 70 region 4 type 2" evidence="6">
    <location>
        <begin position="120"/>
        <end position="172"/>
    </location>
</feature>
<evidence type="ECO:0000313" key="9">
    <source>
        <dbReference type="Proteomes" id="UP000069697"/>
    </source>
</evidence>
<reference evidence="8 10" key="3">
    <citation type="submission" date="2024-02" db="EMBL/GenBank/DDBJ databases">
        <title>Complete sequences of two Paenibacillus sp. strains and one Lysinibacillus strain isolated from the environment on STAA medium highlight biotechnological potential.</title>
        <authorList>
            <person name="Attere S.A."/>
            <person name="Piche L.C."/>
            <person name="Intertaglia L."/>
            <person name="Lami R."/>
            <person name="Charette S.J."/>
            <person name="Vincent A.T."/>
        </authorList>
    </citation>
    <scope>NUCLEOTIDE SEQUENCE [LARGE SCALE GENOMIC DNA]</scope>
    <source>
        <strain evidence="8 10">Y5S-7</strain>
    </source>
</reference>
<dbReference type="PANTHER" id="PTHR43133:SF51">
    <property type="entry name" value="RNA POLYMERASE SIGMA FACTOR"/>
    <property type="match status" value="1"/>
</dbReference>
<gene>
    <name evidence="7" type="ORF">PAHA3_0019</name>
    <name evidence="8" type="ORF">V6668_05835</name>
</gene>
<dbReference type="SUPFAM" id="SSF88659">
    <property type="entry name" value="Sigma3 and sigma4 domains of RNA polymerase sigma factors"/>
    <property type="match status" value="1"/>
</dbReference>
<dbReference type="Proteomes" id="UP001364764">
    <property type="component" value="Chromosome"/>
</dbReference>
<dbReference type="Pfam" id="PF08281">
    <property type="entry name" value="Sigma70_r4_2"/>
    <property type="match status" value="1"/>
</dbReference>
<dbReference type="SUPFAM" id="SSF88946">
    <property type="entry name" value="Sigma2 domain of RNA polymerase sigma factors"/>
    <property type="match status" value="1"/>
</dbReference>
<evidence type="ECO:0000256" key="3">
    <source>
        <dbReference type="ARBA" id="ARBA00023082"/>
    </source>
</evidence>
<name>A0A124DX49_PAEAM</name>